<feature type="region of interest" description="Disordered" evidence="1">
    <location>
        <begin position="121"/>
        <end position="187"/>
    </location>
</feature>
<proteinExistence type="predicted"/>
<organism evidence="2 3">
    <name type="scientific">Dendrothele bispora (strain CBS 962.96)</name>
    <dbReference type="NCBI Taxonomy" id="1314807"/>
    <lineage>
        <taxon>Eukaryota</taxon>
        <taxon>Fungi</taxon>
        <taxon>Dikarya</taxon>
        <taxon>Basidiomycota</taxon>
        <taxon>Agaricomycotina</taxon>
        <taxon>Agaricomycetes</taxon>
        <taxon>Agaricomycetidae</taxon>
        <taxon>Agaricales</taxon>
        <taxon>Agaricales incertae sedis</taxon>
        <taxon>Dendrothele</taxon>
    </lineage>
</organism>
<feature type="region of interest" description="Disordered" evidence="1">
    <location>
        <begin position="1"/>
        <end position="83"/>
    </location>
</feature>
<feature type="compositionally biased region" description="Acidic residues" evidence="1">
    <location>
        <begin position="171"/>
        <end position="187"/>
    </location>
</feature>
<feature type="region of interest" description="Disordered" evidence="1">
    <location>
        <begin position="420"/>
        <end position="526"/>
    </location>
</feature>
<dbReference type="OrthoDB" id="3220614at2759"/>
<protein>
    <submittedName>
        <fullName evidence="2">Uncharacterized protein</fullName>
    </submittedName>
</protein>
<feature type="compositionally biased region" description="Basic and acidic residues" evidence="1">
    <location>
        <begin position="72"/>
        <end position="82"/>
    </location>
</feature>
<dbReference type="Pfam" id="PF20414">
    <property type="entry name" value="DUF6698"/>
    <property type="match status" value="1"/>
</dbReference>
<accession>A0A4S8M8W3</accession>
<evidence type="ECO:0000313" key="2">
    <source>
        <dbReference type="EMBL" id="THU98817.1"/>
    </source>
</evidence>
<sequence>MPAAPGSGEPPGPGSATPFRWCGNPTSQTHGCNTSEPPRPDSATPGQCHIANDTLNPDLIRRPKERTRRGKKGTESIPEHMMRQQTRLLVASLRNVRGKTETSILSTSILKQLSDAANKDPIAKYPDAGSRRLHPNILAPNPVGQPLNATSHHEPGQDPSWYQPLHNEGDGGGDDVDDKGEDDGDLISDDEIAADTEDEPASEGHRIFKVPRGVVVVEFIQDNRMEITPGGLDAFLYDLRMIKPGKTDREVLHGVLRGYLGPRAFCAIFHGNSQVYEFSSRGKRPSLAKIHKLDYCTPETIAYTFVQIRFMLSDQDIYSPVDDLYDLRDLYSNIVTVLSTGSKWARSTLRWWNRKCFPREKSIAKSKANPNAIPSSSIFDTLAQREAVRSQRRIEAVANRSRLEEEERQEAERVAKTRALQELQERRDQRKKRSQVERRAREQEVEDQIDDMDSGSNRGPGSEYGGGNNGGDPENARYSLELPHGKGGKDVDDSDSVLGSTQGNIRRATTQHVSRVGGQRVQNSRR</sequence>
<feature type="compositionally biased region" description="Polar residues" evidence="1">
    <location>
        <begin position="501"/>
        <end position="513"/>
    </location>
</feature>
<reference evidence="2 3" key="1">
    <citation type="journal article" date="2019" name="Nat. Ecol. Evol.">
        <title>Megaphylogeny resolves global patterns of mushroom evolution.</title>
        <authorList>
            <person name="Varga T."/>
            <person name="Krizsan K."/>
            <person name="Foldi C."/>
            <person name="Dima B."/>
            <person name="Sanchez-Garcia M."/>
            <person name="Sanchez-Ramirez S."/>
            <person name="Szollosi G.J."/>
            <person name="Szarkandi J.G."/>
            <person name="Papp V."/>
            <person name="Albert L."/>
            <person name="Andreopoulos W."/>
            <person name="Angelini C."/>
            <person name="Antonin V."/>
            <person name="Barry K.W."/>
            <person name="Bougher N.L."/>
            <person name="Buchanan P."/>
            <person name="Buyck B."/>
            <person name="Bense V."/>
            <person name="Catcheside P."/>
            <person name="Chovatia M."/>
            <person name="Cooper J."/>
            <person name="Damon W."/>
            <person name="Desjardin D."/>
            <person name="Finy P."/>
            <person name="Geml J."/>
            <person name="Haridas S."/>
            <person name="Hughes K."/>
            <person name="Justo A."/>
            <person name="Karasinski D."/>
            <person name="Kautmanova I."/>
            <person name="Kiss B."/>
            <person name="Kocsube S."/>
            <person name="Kotiranta H."/>
            <person name="LaButti K.M."/>
            <person name="Lechner B.E."/>
            <person name="Liimatainen K."/>
            <person name="Lipzen A."/>
            <person name="Lukacs Z."/>
            <person name="Mihaltcheva S."/>
            <person name="Morgado L.N."/>
            <person name="Niskanen T."/>
            <person name="Noordeloos M.E."/>
            <person name="Ohm R.A."/>
            <person name="Ortiz-Santana B."/>
            <person name="Ovrebo C."/>
            <person name="Racz N."/>
            <person name="Riley R."/>
            <person name="Savchenko A."/>
            <person name="Shiryaev A."/>
            <person name="Soop K."/>
            <person name="Spirin V."/>
            <person name="Szebenyi C."/>
            <person name="Tomsovsky M."/>
            <person name="Tulloss R.E."/>
            <person name="Uehling J."/>
            <person name="Grigoriev I.V."/>
            <person name="Vagvolgyi C."/>
            <person name="Papp T."/>
            <person name="Martin F.M."/>
            <person name="Miettinen O."/>
            <person name="Hibbett D.S."/>
            <person name="Nagy L.G."/>
        </authorList>
    </citation>
    <scope>NUCLEOTIDE SEQUENCE [LARGE SCALE GENOMIC DNA]</scope>
    <source>
        <strain evidence="2 3">CBS 962.96</strain>
    </source>
</reference>
<gene>
    <name evidence="2" type="ORF">K435DRAFT_964732</name>
</gene>
<evidence type="ECO:0000313" key="3">
    <source>
        <dbReference type="Proteomes" id="UP000297245"/>
    </source>
</evidence>
<evidence type="ECO:0000256" key="1">
    <source>
        <dbReference type="SAM" id="MobiDB-lite"/>
    </source>
</evidence>
<feature type="compositionally biased region" description="Acidic residues" evidence="1">
    <location>
        <begin position="444"/>
        <end position="453"/>
    </location>
</feature>
<feature type="compositionally biased region" description="Polar residues" evidence="1">
    <location>
        <begin position="24"/>
        <end position="36"/>
    </location>
</feature>
<name>A0A4S8M8W3_DENBC</name>
<keyword evidence="3" id="KW-1185">Reference proteome</keyword>
<dbReference type="Proteomes" id="UP000297245">
    <property type="component" value="Unassembled WGS sequence"/>
</dbReference>
<dbReference type="AlphaFoldDB" id="A0A4S8M8W3"/>
<dbReference type="EMBL" id="ML179129">
    <property type="protein sequence ID" value="THU98817.1"/>
    <property type="molecule type" value="Genomic_DNA"/>
</dbReference>
<dbReference type="InterPro" id="IPR046521">
    <property type="entry name" value="DUF6698"/>
</dbReference>
<feature type="compositionally biased region" description="Basic and acidic residues" evidence="1">
    <location>
        <begin position="423"/>
        <end position="443"/>
    </location>
</feature>